<sequence length="437" mass="48300">MTSDLYLHLHPKGSVEDVFSNAMIGQQQLKNAVLEVGEGAVAWALEEAANSLERLQGEFQTVPDLPTPEIRLNLETLILDILMSSLSKTSEHQTLKLIPSMARQAARREVPFSSIVKNMRANQIIWVNNFFTASASLTMTPSTIQRLVTRGAGVVDELIEHFVICYLDERQVLMESQIARRRALVEKLVGNEVTLGPLDLKQIKDDHGLDLQHHHIGIMVSDINAKHSADLGKLQRNLQDAIAGDTALVVSSTQHVTWAWVSTLNAPTTAQIKRLEETLAHLSGARCALGEPAKGPAGFRRTHLQARDVSNAATPSSIRGIMRWADHVLTILLGQDLEKAAWYVDSVLGPLAYTSEKSSGYRQTLGAYLQSGNSLLHGAEILGIHRNTLVYRLQQIEVLLDYPIKERELEIRCALHLVAHFEQRVLKAEAGQPATSV</sequence>
<keyword evidence="5" id="KW-1185">Reference proteome</keyword>
<name>A0ABT4XBG4_9PSED</name>
<dbReference type="Pfam" id="PF13556">
    <property type="entry name" value="HTH_30"/>
    <property type="match status" value="1"/>
</dbReference>
<comment type="caution">
    <text evidence="4">The sequence shown here is derived from an EMBL/GenBank/DDBJ whole genome shotgun (WGS) entry which is preliminary data.</text>
</comment>
<reference evidence="4 5" key="1">
    <citation type="submission" date="2023-01" db="EMBL/GenBank/DDBJ databases">
        <title>Pseudomonas SA3-5T sp. nov., isolated from tidal flat sediment.</title>
        <authorList>
            <person name="Kim H.S."/>
            <person name="Kim J.-S."/>
            <person name="Suh M.K."/>
            <person name="Eom M.K."/>
            <person name="Lee J.-S."/>
        </authorList>
    </citation>
    <scope>NUCLEOTIDE SEQUENCE [LARGE SCALE GENOMIC DNA]</scope>
    <source>
        <strain evidence="4 5">SA3-5</strain>
    </source>
</reference>
<dbReference type="RefSeq" id="WP_271346485.1">
    <property type="nucleotide sequence ID" value="NZ_JAQJZJ010000002.1"/>
</dbReference>
<dbReference type="InterPro" id="IPR025736">
    <property type="entry name" value="PucR_C-HTH_dom"/>
</dbReference>
<organism evidence="4 5">
    <name type="scientific">Pseudomonas aestuarii</name>
    <dbReference type="NCBI Taxonomy" id="3018340"/>
    <lineage>
        <taxon>Bacteria</taxon>
        <taxon>Pseudomonadati</taxon>
        <taxon>Pseudomonadota</taxon>
        <taxon>Gammaproteobacteria</taxon>
        <taxon>Pseudomonadales</taxon>
        <taxon>Pseudomonadaceae</taxon>
        <taxon>Pseudomonas</taxon>
    </lineage>
</organism>
<dbReference type="Proteomes" id="UP001212042">
    <property type="component" value="Unassembled WGS sequence"/>
</dbReference>
<dbReference type="InterPro" id="IPR042070">
    <property type="entry name" value="PucR_C-HTH_sf"/>
</dbReference>
<evidence type="ECO:0000256" key="1">
    <source>
        <dbReference type="ARBA" id="ARBA00006754"/>
    </source>
</evidence>
<dbReference type="PANTHER" id="PTHR33744">
    <property type="entry name" value="CARBOHYDRATE DIACID REGULATOR"/>
    <property type="match status" value="1"/>
</dbReference>
<evidence type="ECO:0000313" key="4">
    <source>
        <dbReference type="EMBL" id="MDA7085549.1"/>
    </source>
</evidence>
<comment type="similarity">
    <text evidence="1">Belongs to the CdaR family.</text>
</comment>
<evidence type="ECO:0000259" key="3">
    <source>
        <dbReference type="Pfam" id="PF17853"/>
    </source>
</evidence>
<evidence type="ECO:0000259" key="2">
    <source>
        <dbReference type="Pfam" id="PF13556"/>
    </source>
</evidence>
<dbReference type="InterPro" id="IPR051448">
    <property type="entry name" value="CdaR-like_regulators"/>
</dbReference>
<accession>A0ABT4XBG4</accession>
<feature type="domain" description="CdaR GGDEF-like" evidence="3">
    <location>
        <begin position="207"/>
        <end position="309"/>
    </location>
</feature>
<dbReference type="Gene3D" id="1.10.10.2840">
    <property type="entry name" value="PucR C-terminal helix-turn-helix domain"/>
    <property type="match status" value="1"/>
</dbReference>
<dbReference type="PANTHER" id="PTHR33744:SF1">
    <property type="entry name" value="DNA-BINDING TRANSCRIPTIONAL ACTIVATOR ADER"/>
    <property type="match status" value="1"/>
</dbReference>
<evidence type="ECO:0000313" key="5">
    <source>
        <dbReference type="Proteomes" id="UP001212042"/>
    </source>
</evidence>
<dbReference type="Pfam" id="PF17853">
    <property type="entry name" value="GGDEF_2"/>
    <property type="match status" value="1"/>
</dbReference>
<dbReference type="InterPro" id="IPR041522">
    <property type="entry name" value="CdaR_GGDEF"/>
</dbReference>
<protein>
    <submittedName>
        <fullName evidence="4">Helix-turn-helix domain-containing protein</fullName>
    </submittedName>
</protein>
<proteinExistence type="inferred from homology"/>
<feature type="domain" description="PucR C-terminal helix-turn-helix" evidence="2">
    <location>
        <begin position="362"/>
        <end position="416"/>
    </location>
</feature>
<gene>
    <name evidence="4" type="ORF">PH586_03980</name>
</gene>
<dbReference type="EMBL" id="JAQJZJ010000002">
    <property type="protein sequence ID" value="MDA7085549.1"/>
    <property type="molecule type" value="Genomic_DNA"/>
</dbReference>